<sequence>MKFINGTNRNQLPLFASSIDDAIAQDNQVRLIDLFVDSLTLSDYGFAFDFVENGRPSYHPSDLLKLFIYGYLNRMRSSRTLEKECSRNIELMWLLKGLVPDHNTIANFRKDNPKAIARVFRATVQMAAHFELIGGELVAGDSTKLRAQNSKKNNFNPGKIERHIAYIDEKLKQYNEALAKEDGDVDQKKSLVHKIKKHQLQKQKYLEYQNTIDTTGVTQISTSDPDSRQIMTRNNISEVAYNVQTVVDAKHNIPIDFKVTNENDSKAMGGMLRRTKTILGHTNFTAIYDKGYHTGSEFEYANRLAIDVLVAIPTVASHAPDTAFDVEYFNYDKPTDSYTCPANQQLTSNGNWYTKKNGKSLTKMKHYKTSACIACDLFSKCTKNAKGRLIERSEHADLIYQNKIRIENNYETYRRRQAIVEHPYGTIKRQWDFYYIMTKKTLKHASADVGLIFTAYNLKRIFNLIDPNMLKRYLNVLALFFWSLKDVFKAFYTLFIFETIASSFFKKGFYCKVKPIYLRSN</sequence>
<dbReference type="Proteomes" id="UP000625735">
    <property type="component" value="Unassembled WGS sequence"/>
</dbReference>
<dbReference type="Pfam" id="PF05598">
    <property type="entry name" value="DUF772"/>
    <property type="match status" value="1"/>
</dbReference>
<reference evidence="3" key="1">
    <citation type="journal article" date="2014" name="Int. J. Syst. Evol. Microbiol.">
        <title>Complete genome sequence of Corynebacterium casei LMG S-19264T (=DSM 44701T), isolated from a smear-ripened cheese.</title>
        <authorList>
            <consortium name="US DOE Joint Genome Institute (JGI-PGF)"/>
            <person name="Walter F."/>
            <person name="Albersmeier A."/>
            <person name="Kalinowski J."/>
            <person name="Ruckert C."/>
        </authorList>
    </citation>
    <scope>NUCLEOTIDE SEQUENCE</scope>
    <source>
        <strain evidence="3">CGMCC 1.12506</strain>
    </source>
</reference>
<dbReference type="PANTHER" id="PTHR33408:SF2">
    <property type="entry name" value="TRANSPOSASE DDE DOMAIN-CONTAINING PROTEIN"/>
    <property type="match status" value="1"/>
</dbReference>
<keyword evidence="4" id="KW-1185">Reference proteome</keyword>
<dbReference type="Pfam" id="PF13751">
    <property type="entry name" value="DDE_Tnp_1_6"/>
    <property type="match status" value="1"/>
</dbReference>
<organism evidence="3 4">
    <name type="scientific">Flavobacterium orientale</name>
    <dbReference type="NCBI Taxonomy" id="1756020"/>
    <lineage>
        <taxon>Bacteria</taxon>
        <taxon>Pseudomonadati</taxon>
        <taxon>Bacteroidota</taxon>
        <taxon>Flavobacteriia</taxon>
        <taxon>Flavobacteriales</taxon>
        <taxon>Flavobacteriaceae</taxon>
        <taxon>Flavobacterium</taxon>
    </lineage>
</organism>
<evidence type="ECO:0000313" key="3">
    <source>
        <dbReference type="EMBL" id="GGD36357.1"/>
    </source>
</evidence>
<dbReference type="InterPro" id="IPR025668">
    <property type="entry name" value="Tnp_DDE_dom"/>
</dbReference>
<evidence type="ECO:0000259" key="2">
    <source>
        <dbReference type="Pfam" id="PF13751"/>
    </source>
</evidence>
<accession>A0A916YB40</accession>
<dbReference type="NCBIfam" id="NF033551">
    <property type="entry name" value="transpos_IS1182"/>
    <property type="match status" value="1"/>
</dbReference>
<evidence type="ECO:0000259" key="1">
    <source>
        <dbReference type="Pfam" id="PF05598"/>
    </source>
</evidence>
<protein>
    <submittedName>
        <fullName evidence="3">DDE transposase</fullName>
    </submittedName>
</protein>
<dbReference type="RefSeq" id="WP_229734168.1">
    <property type="nucleotide sequence ID" value="NZ_BMFG01000018.1"/>
</dbReference>
<dbReference type="PANTHER" id="PTHR33408">
    <property type="entry name" value="TRANSPOSASE"/>
    <property type="match status" value="1"/>
</dbReference>
<gene>
    <name evidence="3" type="ORF">GCM10011343_27770</name>
</gene>
<reference evidence="3" key="2">
    <citation type="submission" date="2020-09" db="EMBL/GenBank/DDBJ databases">
        <authorList>
            <person name="Sun Q."/>
            <person name="Zhou Y."/>
        </authorList>
    </citation>
    <scope>NUCLEOTIDE SEQUENCE</scope>
    <source>
        <strain evidence="3">CGMCC 1.12506</strain>
    </source>
</reference>
<dbReference type="InterPro" id="IPR047629">
    <property type="entry name" value="IS1182_transpos"/>
</dbReference>
<evidence type="ECO:0000313" key="4">
    <source>
        <dbReference type="Proteomes" id="UP000625735"/>
    </source>
</evidence>
<proteinExistence type="predicted"/>
<comment type="caution">
    <text evidence="3">The sequence shown here is derived from an EMBL/GenBank/DDBJ whole genome shotgun (WGS) entry which is preliminary data.</text>
</comment>
<feature type="domain" description="Transposase DDE" evidence="2">
    <location>
        <begin position="339"/>
        <end position="461"/>
    </location>
</feature>
<dbReference type="InterPro" id="IPR008490">
    <property type="entry name" value="Transposase_InsH_N"/>
</dbReference>
<dbReference type="EMBL" id="BMFG01000018">
    <property type="protein sequence ID" value="GGD36357.1"/>
    <property type="molecule type" value="Genomic_DNA"/>
</dbReference>
<dbReference type="AlphaFoldDB" id="A0A916YB40"/>
<feature type="domain" description="Transposase InsH N-terminal" evidence="1">
    <location>
        <begin position="18"/>
        <end position="110"/>
    </location>
</feature>
<name>A0A916YB40_9FLAO</name>